<accession>A0A9N7VU90</accession>
<organism evidence="1 2">
    <name type="scientific">Pleuronectes platessa</name>
    <name type="common">European plaice</name>
    <dbReference type="NCBI Taxonomy" id="8262"/>
    <lineage>
        <taxon>Eukaryota</taxon>
        <taxon>Metazoa</taxon>
        <taxon>Chordata</taxon>
        <taxon>Craniata</taxon>
        <taxon>Vertebrata</taxon>
        <taxon>Euteleostomi</taxon>
        <taxon>Actinopterygii</taxon>
        <taxon>Neopterygii</taxon>
        <taxon>Teleostei</taxon>
        <taxon>Neoteleostei</taxon>
        <taxon>Acanthomorphata</taxon>
        <taxon>Carangaria</taxon>
        <taxon>Pleuronectiformes</taxon>
        <taxon>Pleuronectoidei</taxon>
        <taxon>Pleuronectidae</taxon>
        <taxon>Pleuronectes</taxon>
    </lineage>
</organism>
<dbReference type="AlphaFoldDB" id="A0A9N7VU90"/>
<evidence type="ECO:0000313" key="1">
    <source>
        <dbReference type="EMBL" id="CAB1454375.1"/>
    </source>
</evidence>
<sequence>MLMREFTIVVQAKRCPEAPPTANSSSGGSELSLREQILPLDLQREDPVSGSVHSLVCEEQRLKGWALNHNLRIQEEVHLKRRDKDSLPPWLRAAGRTGADPSGPVPCSVLIDARSVTVRDGAGGACGEMVDVRGPEVRSCLLFFIISAHILPPTSASRSGETLTLLDAPDAKRVDEHAHSLSCGITHLIYGSVSCLTLGWTPASSMKDGWMDGEMDEWMDERELNLFRVAIQRPEGDFITSPFATRASRTRQRQRLCTEDLTPGGRLRRPTFDPSWNKDGTLVETGEKATHLYLWEFWECNKRVWLKRDLMSLVPPSLVRVDAAQ</sequence>
<reference evidence="1" key="1">
    <citation type="submission" date="2020-03" db="EMBL/GenBank/DDBJ databases">
        <authorList>
            <person name="Weist P."/>
        </authorList>
    </citation>
    <scope>NUCLEOTIDE SEQUENCE</scope>
</reference>
<proteinExistence type="predicted"/>
<comment type="caution">
    <text evidence="1">The sequence shown here is derived from an EMBL/GenBank/DDBJ whole genome shotgun (WGS) entry which is preliminary data.</text>
</comment>
<protein>
    <submittedName>
        <fullName evidence="1">Uncharacterized protein</fullName>
    </submittedName>
</protein>
<dbReference type="EMBL" id="CADEAL010004210">
    <property type="protein sequence ID" value="CAB1454375.1"/>
    <property type="molecule type" value="Genomic_DNA"/>
</dbReference>
<name>A0A9N7VU90_PLEPL</name>
<dbReference type="Proteomes" id="UP001153269">
    <property type="component" value="Unassembled WGS sequence"/>
</dbReference>
<keyword evidence="2" id="KW-1185">Reference proteome</keyword>
<gene>
    <name evidence="1" type="ORF">PLEPLA_LOCUS42140</name>
</gene>
<evidence type="ECO:0000313" key="2">
    <source>
        <dbReference type="Proteomes" id="UP001153269"/>
    </source>
</evidence>